<proteinExistence type="predicted"/>
<dbReference type="OMA" id="VAYTTWK"/>
<reference evidence="2 3" key="1">
    <citation type="journal article" date="2010" name="Nat. Biotechnol.">
        <title>Genome sequence of the model mushroom Schizophyllum commune.</title>
        <authorList>
            <person name="Ohm R.A."/>
            <person name="de Jong J.F."/>
            <person name="Lugones L.G."/>
            <person name="Aerts A."/>
            <person name="Kothe E."/>
            <person name="Stajich J.E."/>
            <person name="de Vries R.P."/>
            <person name="Record E."/>
            <person name="Levasseur A."/>
            <person name="Baker S.E."/>
            <person name="Bartholomew K.A."/>
            <person name="Coutinho P.M."/>
            <person name="Erdmann S."/>
            <person name="Fowler T.J."/>
            <person name="Gathman A.C."/>
            <person name="Lombard V."/>
            <person name="Henrissat B."/>
            <person name="Knabe N."/>
            <person name="Kuees U."/>
            <person name="Lilly W.W."/>
            <person name="Lindquist E."/>
            <person name="Lucas S."/>
            <person name="Magnuson J.K."/>
            <person name="Piumi F."/>
            <person name="Raudaskoski M."/>
            <person name="Salamov A."/>
            <person name="Schmutz J."/>
            <person name="Schwarze F.W.M.R."/>
            <person name="vanKuyk P.A."/>
            <person name="Horton J.S."/>
            <person name="Grigoriev I.V."/>
            <person name="Woesten H.A.B."/>
        </authorList>
    </citation>
    <scope>NUCLEOTIDE SEQUENCE [LARGE SCALE GENOMIC DNA]</scope>
    <source>
        <strain evidence="3">H4-8 / FGSC 9210</strain>
    </source>
</reference>
<dbReference type="RefSeq" id="XP_003029886.1">
    <property type="nucleotide sequence ID" value="XM_003029840.1"/>
</dbReference>
<accession>D8QCT1</accession>
<keyword evidence="3" id="KW-1185">Reference proteome</keyword>
<feature type="non-terminal residue" evidence="2">
    <location>
        <position position="463"/>
    </location>
</feature>
<dbReference type="Proteomes" id="UP000007431">
    <property type="component" value="Unassembled WGS sequence"/>
</dbReference>
<dbReference type="eggNOG" id="ENOG502SSGC">
    <property type="taxonomic scope" value="Eukaryota"/>
</dbReference>
<evidence type="ECO:0000313" key="3">
    <source>
        <dbReference type="Proteomes" id="UP000007431"/>
    </source>
</evidence>
<dbReference type="EMBL" id="GL377309">
    <property type="protein sequence ID" value="EFI94983.1"/>
    <property type="molecule type" value="Genomic_DNA"/>
</dbReference>
<sequence>MEHIADEWLERGIRSTFAIRPEVSGFRGTRNSSPTGLGWRFSIEHAMGEHTYSFKFDAFLVHKAYLGTLSIPPEDIQIDNMLPIQTDNMVCELPFGGWKKIGTWLVVDPARLATISFYVSQACPPGRMNWWGERVDNSILIAFPTTAPPQAPSPPQASTPSIPPPLPPGASLGDGVLIQSLDEGMGGMVQFILPYRVSGRHVMATRSVYGSPTLCKALQLDMPDFKQRFTADQHWSRNEYDYETDSDISDDEDENAREDLQQGESPAPPGTADTAKTLSVVDDLEVLSIRSGGNTSDVFVDWGDDAEGGSNASTRHPESAIVVKQHAHRTWKALLFYMYTGRITLKKLSSARDPLVPEVVNALACSPKSMYRIAEKANLDDLRALCLKAIAADLTEKNITSEVFSTFSSKYSEVLDLETDVLVKYMRDSESVCNLEVRRVMQDATSRPHCGKAISMIWGKIAK</sequence>
<gene>
    <name evidence="2" type="ORF">SCHCODRAFT_111673</name>
</gene>
<evidence type="ECO:0000313" key="2">
    <source>
        <dbReference type="EMBL" id="EFI94983.1"/>
    </source>
</evidence>
<feature type="compositionally biased region" description="Acidic residues" evidence="1">
    <location>
        <begin position="241"/>
        <end position="256"/>
    </location>
</feature>
<dbReference type="InterPro" id="IPR011333">
    <property type="entry name" value="SKP1/BTB/POZ_sf"/>
</dbReference>
<dbReference type="OrthoDB" id="6359816at2759"/>
<feature type="region of interest" description="Disordered" evidence="1">
    <location>
        <begin position="237"/>
        <end position="276"/>
    </location>
</feature>
<dbReference type="GeneID" id="9591306"/>
<evidence type="ECO:0000256" key="1">
    <source>
        <dbReference type="SAM" id="MobiDB-lite"/>
    </source>
</evidence>
<organism evidence="3">
    <name type="scientific">Schizophyllum commune (strain H4-8 / FGSC 9210)</name>
    <name type="common">Split gill fungus</name>
    <dbReference type="NCBI Taxonomy" id="578458"/>
    <lineage>
        <taxon>Eukaryota</taxon>
        <taxon>Fungi</taxon>
        <taxon>Dikarya</taxon>
        <taxon>Basidiomycota</taxon>
        <taxon>Agaricomycotina</taxon>
        <taxon>Agaricomycetes</taxon>
        <taxon>Agaricomycetidae</taxon>
        <taxon>Agaricales</taxon>
        <taxon>Schizophyllaceae</taxon>
        <taxon>Schizophyllum</taxon>
    </lineage>
</organism>
<evidence type="ECO:0008006" key="4">
    <source>
        <dbReference type="Google" id="ProtNLM"/>
    </source>
</evidence>
<dbReference type="InParanoid" id="D8QCT1"/>
<dbReference type="HOGENOM" id="CLU_681780_0_0_1"/>
<feature type="region of interest" description="Disordered" evidence="1">
    <location>
        <begin position="145"/>
        <end position="170"/>
    </location>
</feature>
<feature type="compositionally biased region" description="Pro residues" evidence="1">
    <location>
        <begin position="146"/>
        <end position="168"/>
    </location>
</feature>
<dbReference type="VEuPathDB" id="FungiDB:SCHCODRAFT_02511270"/>
<protein>
    <recommendedName>
        <fullName evidence="4">BTB domain-containing protein</fullName>
    </recommendedName>
</protein>
<name>D8QCT1_SCHCM</name>
<dbReference type="AlphaFoldDB" id="D8QCT1"/>
<dbReference type="Gene3D" id="3.30.710.10">
    <property type="entry name" value="Potassium Channel Kv1.1, Chain A"/>
    <property type="match status" value="1"/>
</dbReference>
<dbReference type="KEGG" id="scm:SCHCO_02511270"/>